<comment type="subunit">
    <text evidence="3">Homodimer.</text>
</comment>
<dbReference type="PANTHER" id="PTHR10755">
    <property type="entry name" value="COPROPORPHYRINOGEN III OXIDASE, MITOCHONDRIAL"/>
    <property type="match status" value="1"/>
</dbReference>
<dbReference type="Gene3D" id="3.40.1500.10">
    <property type="entry name" value="Coproporphyrinogen III oxidase, aerobic"/>
    <property type="match status" value="1"/>
</dbReference>
<dbReference type="GO" id="GO:0004109">
    <property type="term" value="F:coproporphyrinogen oxidase activity"/>
    <property type="evidence" value="ECO:0007669"/>
    <property type="project" value="UniProtKB-EC"/>
</dbReference>
<evidence type="ECO:0000256" key="3">
    <source>
        <dbReference type="ARBA" id="ARBA00011738"/>
    </source>
</evidence>
<dbReference type="PIRSF" id="PIRSF000166">
    <property type="entry name" value="Coproporphyri_ox"/>
    <property type="match status" value="1"/>
</dbReference>
<dbReference type="PRINTS" id="PR00073">
    <property type="entry name" value="COPRGNOXDASE"/>
</dbReference>
<dbReference type="UniPathway" id="UPA00251">
    <property type="reaction ID" value="UER00322"/>
</dbReference>
<dbReference type="InterPro" id="IPR036406">
    <property type="entry name" value="Coprogen_oxidase_aer_sf"/>
</dbReference>
<dbReference type="PANTHER" id="PTHR10755:SF0">
    <property type="entry name" value="OXYGEN-DEPENDENT COPROPORPHYRINOGEN-III OXIDASE, MITOCHONDRIAL"/>
    <property type="match status" value="1"/>
</dbReference>
<keyword evidence="6" id="KW-0627">Porphyrin biosynthesis</keyword>
<name>A0A167HCY4_9EUGL</name>
<proteinExistence type="evidence at transcript level"/>
<dbReference type="GO" id="GO:0006782">
    <property type="term" value="P:protoporphyrinogen IX biosynthetic process"/>
    <property type="evidence" value="ECO:0007669"/>
    <property type="project" value="UniProtKB-UniPathway"/>
</dbReference>
<comment type="pathway">
    <text evidence="1">Porphyrin-containing compound metabolism; protoporphyrin-IX biosynthesis; protoporphyrinogen-IX from coproporphyrinogen-III (O2 route): step 1/1.</text>
</comment>
<dbReference type="InterPro" id="IPR001260">
    <property type="entry name" value="Coprogen_oxidase_aer"/>
</dbReference>
<evidence type="ECO:0000256" key="5">
    <source>
        <dbReference type="ARBA" id="ARBA00023002"/>
    </source>
</evidence>
<dbReference type="GO" id="GO:0005737">
    <property type="term" value="C:cytoplasm"/>
    <property type="evidence" value="ECO:0007669"/>
    <property type="project" value="TreeGrafter"/>
</dbReference>
<evidence type="ECO:0000313" key="7">
    <source>
        <dbReference type="EMBL" id="ANB27664.1"/>
    </source>
</evidence>
<dbReference type="NCBIfam" id="NF003727">
    <property type="entry name" value="PRK05330.1"/>
    <property type="match status" value="1"/>
</dbReference>
<reference evidence="7" key="1">
    <citation type="journal article" date="2016" name="BMC Evol. Biol.">
        <title>Heme pathway evolution in kinetoplastid protists.</title>
        <authorList>
            <person name="Cenci U."/>
            <person name="Moog D."/>
            <person name="Curtis B.A."/>
            <person name="Tanifuji G."/>
            <person name="Eme L."/>
            <person name="Lukes J."/>
            <person name="Archibald J.M."/>
        </authorList>
    </citation>
    <scope>NUCLEOTIDE SEQUENCE</scope>
    <source>
        <strain evidence="7">SMB-60</strain>
    </source>
</reference>
<evidence type="ECO:0000256" key="1">
    <source>
        <dbReference type="ARBA" id="ARBA00005168"/>
    </source>
</evidence>
<dbReference type="AlphaFoldDB" id="A0A167HCY4"/>
<accession>A0A167HCY4</accession>
<protein>
    <recommendedName>
        <fullName evidence="4">coproporphyrinogen oxidase</fullName>
        <ecNumber evidence="4">1.3.3.3</ecNumber>
    </recommendedName>
</protein>
<keyword evidence="5" id="KW-0560">Oxidoreductase</keyword>
<organism evidence="7">
    <name type="scientific">Perkinsela sp. SMB-60</name>
    <dbReference type="NCBI Taxonomy" id="1840652"/>
    <lineage>
        <taxon>Eukaryota</taxon>
        <taxon>Discoba</taxon>
        <taxon>Euglenozoa</taxon>
        <taxon>Kinetoplastea</taxon>
        <taxon>Prokinetoplastina</taxon>
        <taxon>Ichthyobodonidae</taxon>
        <taxon>Perkinsela</taxon>
    </lineage>
</organism>
<dbReference type="SUPFAM" id="SSF102886">
    <property type="entry name" value="Coproporphyrinogen III oxidase"/>
    <property type="match status" value="1"/>
</dbReference>
<comment type="similarity">
    <text evidence="2">Belongs to the aerobic coproporphyrinogen-III oxidase family.</text>
</comment>
<evidence type="ECO:0000256" key="6">
    <source>
        <dbReference type="ARBA" id="ARBA00023244"/>
    </source>
</evidence>
<dbReference type="EMBL" id="KU609018">
    <property type="protein sequence ID" value="ANB27664.1"/>
    <property type="molecule type" value="mRNA"/>
</dbReference>
<evidence type="ECO:0000256" key="2">
    <source>
        <dbReference type="ARBA" id="ARBA00010644"/>
    </source>
</evidence>
<sequence length="345" mass="40397">MFDKAKRLFQELQSEICSQIEKLEGSCVTFSSDKWQKEDGFGQGTSRVLKGGSIFEQAGVNWSQFCGRQLPPSVLSKFPELKGKKFYVTGISLVIHPLSPMCPTVHANYRFFQVMESESSDHSSVNVAKWWFGGGMDLTPYYLFDEDAEFFHRSIKESCDAYDADFFPIYSNWANKYFFLKHRQEHRGIGGLFFDYISDDIHLSPLYRINEDSFEFSPELKLKSEELFLKKKANSKQMYFSDLFSFVSRCGFSFSPVYSTIIERRKDYKYTDAQKHWQLYRRGRYVEFNLLYDRGTVFGLQTGGRVESILMSLPPMVRFEYCYSPQEGSEEDRLLQVLKYPKCWC</sequence>
<evidence type="ECO:0000256" key="4">
    <source>
        <dbReference type="ARBA" id="ARBA00012869"/>
    </source>
</evidence>
<dbReference type="EC" id="1.3.3.3" evidence="4"/>
<dbReference type="Pfam" id="PF01218">
    <property type="entry name" value="Coprogen_oxidas"/>
    <property type="match status" value="1"/>
</dbReference>